<proteinExistence type="predicted"/>
<accession>A0A3G4ZYV6</accession>
<organism evidence="3">
    <name type="scientific">Gaeavirus sp</name>
    <dbReference type="NCBI Taxonomy" id="2487767"/>
    <lineage>
        <taxon>Viruses</taxon>
        <taxon>Varidnaviria</taxon>
        <taxon>Bamfordvirae</taxon>
        <taxon>Nucleocytoviricota</taxon>
        <taxon>Megaviricetes</taxon>
        <taxon>Imitervirales</taxon>
        <taxon>Mimiviridae</taxon>
        <taxon>Klosneuvirinae</taxon>
    </lineage>
</organism>
<evidence type="ECO:0000256" key="1">
    <source>
        <dbReference type="SAM" id="MobiDB-lite"/>
    </source>
</evidence>
<dbReference type="EMBL" id="MK072208">
    <property type="protein sequence ID" value="AYV80116.1"/>
    <property type="molecule type" value="Genomic_DNA"/>
</dbReference>
<protein>
    <submittedName>
        <fullName evidence="3">Uncharacterized protein</fullName>
    </submittedName>
</protein>
<gene>
    <name evidence="3" type="ORF">Gaeavirus10_12</name>
</gene>
<sequence length="237" mass="28126">MNMNESGNNRSMLVSKNIETYFNDLIVKAPEYKVASTGPSSLTIFYNEYIEHNLLLLVIILGLIIFLVFRYIYKDEHVIHEIVKEERESYQNQDKNQDDSSDTDSTDTIEYIKNQNKRDILKRNQLNKIREQKLKLKRKKLLELEKQSILDIIDELSTLNQQRIQQNKYNAEEDDYYNDAYLDPPEIPDDNTTYDNYSLINNETPPDDVYYNINSNYKNKKTTNFIDGIYIESPYDE</sequence>
<feature type="transmembrane region" description="Helical" evidence="2">
    <location>
        <begin position="54"/>
        <end position="73"/>
    </location>
</feature>
<evidence type="ECO:0000256" key="2">
    <source>
        <dbReference type="SAM" id="Phobius"/>
    </source>
</evidence>
<feature type="region of interest" description="Disordered" evidence="1">
    <location>
        <begin position="87"/>
        <end position="106"/>
    </location>
</feature>
<keyword evidence="2" id="KW-1133">Transmembrane helix</keyword>
<keyword evidence="2" id="KW-0812">Transmembrane</keyword>
<keyword evidence="2" id="KW-0472">Membrane</keyword>
<reference evidence="3" key="1">
    <citation type="submission" date="2018-10" db="EMBL/GenBank/DDBJ databases">
        <title>Hidden diversity of soil giant viruses.</title>
        <authorList>
            <person name="Schulz F."/>
            <person name="Alteio L."/>
            <person name="Goudeau D."/>
            <person name="Ryan E.M."/>
            <person name="Malmstrom R.R."/>
            <person name="Blanchard J."/>
            <person name="Woyke T."/>
        </authorList>
    </citation>
    <scope>NUCLEOTIDE SEQUENCE</scope>
    <source>
        <strain evidence="3">GAV1</strain>
    </source>
</reference>
<name>A0A3G4ZYV6_9VIRU</name>
<evidence type="ECO:0000313" key="3">
    <source>
        <dbReference type="EMBL" id="AYV80116.1"/>
    </source>
</evidence>